<accession>A0AAE5AWX8</accession>
<dbReference type="SUPFAM" id="SSF53448">
    <property type="entry name" value="Nucleotide-diphospho-sugar transferases"/>
    <property type="match status" value="1"/>
</dbReference>
<dbReference type="Proteomes" id="UP000436692">
    <property type="component" value="Unassembled WGS sequence"/>
</dbReference>
<keyword evidence="1" id="KW-0808">Transferase</keyword>
<feature type="domain" description="Glycosyltransferase 2-like" evidence="2">
    <location>
        <begin position="8"/>
        <end position="115"/>
    </location>
</feature>
<dbReference type="InterPro" id="IPR029044">
    <property type="entry name" value="Nucleotide-diphossugar_trans"/>
</dbReference>
<evidence type="ECO:0000256" key="1">
    <source>
        <dbReference type="ARBA" id="ARBA00022679"/>
    </source>
</evidence>
<dbReference type="RefSeq" id="WP_156549980.1">
    <property type="nucleotide sequence ID" value="NZ_JABAEJ010000012.1"/>
</dbReference>
<gene>
    <name evidence="4" type="ORF">GOZ95_14410</name>
</gene>
<sequence length="296" mass="32895">MTKSLKASVIIPTFNRADMLRQTLASVLESSPNTDEYEIIVSDDGSSDGSFEKVVKQFEGRAQLKYVYMPDEGFRAARARNLGVKISSGEVIIFCDSGVLALPGFVSAHIDLHKTATRPLYAIGYVYGIYSTPDGLERLEALFSDQAGADTRTALEEISRAVALDPEWEDPREIAYRYCKNDLKALVAPWALTWTANASLLRTSFDAVGGFDENYKSWGAEDMDFGLSLFQNGIEIDVGRTARSVHIPHHQAEDRFDSDDDNKVYLHAKYNLWQTARCMSVDPITLNVSGFQGPDI</sequence>
<dbReference type="PANTHER" id="PTHR43685">
    <property type="entry name" value="GLYCOSYLTRANSFERASE"/>
    <property type="match status" value="1"/>
</dbReference>
<dbReference type="Pfam" id="PF02709">
    <property type="entry name" value="Glyco_transf_7C"/>
    <property type="match status" value="1"/>
</dbReference>
<dbReference type="Gene3D" id="3.90.550.10">
    <property type="entry name" value="Spore Coat Polysaccharide Biosynthesis Protein SpsA, Chain A"/>
    <property type="match status" value="1"/>
</dbReference>
<protein>
    <submittedName>
        <fullName evidence="4">Glycosyltransferase</fullName>
    </submittedName>
</protein>
<evidence type="ECO:0000313" key="5">
    <source>
        <dbReference type="Proteomes" id="UP000436692"/>
    </source>
</evidence>
<dbReference type="InterPro" id="IPR050834">
    <property type="entry name" value="Glycosyltransf_2"/>
</dbReference>
<dbReference type="InterPro" id="IPR001173">
    <property type="entry name" value="Glyco_trans_2-like"/>
</dbReference>
<reference evidence="4 5" key="1">
    <citation type="submission" date="2019-12" db="EMBL/GenBank/DDBJ databases">
        <title>Whole-genome sequencing of Allorhizobium vitis.</title>
        <authorList>
            <person name="Gan H.M."/>
            <person name="Szegedi E."/>
            <person name="Burr T."/>
            <person name="Savka M.A."/>
        </authorList>
    </citation>
    <scope>NUCLEOTIDE SEQUENCE [LARGE SCALE GENOMIC DNA]</scope>
    <source>
        <strain evidence="4 5">CG989</strain>
    </source>
</reference>
<proteinExistence type="predicted"/>
<evidence type="ECO:0000259" key="2">
    <source>
        <dbReference type="Pfam" id="PF00535"/>
    </source>
</evidence>
<evidence type="ECO:0000313" key="4">
    <source>
        <dbReference type="EMBL" id="MUZ58645.1"/>
    </source>
</evidence>
<feature type="domain" description="Galactosyltransferase C-terminal" evidence="3">
    <location>
        <begin position="194"/>
        <end position="249"/>
    </location>
</feature>
<dbReference type="AlphaFoldDB" id="A0AAE5AWX8"/>
<evidence type="ECO:0000259" key="3">
    <source>
        <dbReference type="Pfam" id="PF02709"/>
    </source>
</evidence>
<dbReference type="InterPro" id="IPR027791">
    <property type="entry name" value="Galactosyl_T_C"/>
</dbReference>
<dbReference type="EMBL" id="WPHM01000007">
    <property type="protein sequence ID" value="MUZ58645.1"/>
    <property type="molecule type" value="Genomic_DNA"/>
</dbReference>
<dbReference type="GO" id="GO:0016740">
    <property type="term" value="F:transferase activity"/>
    <property type="evidence" value="ECO:0007669"/>
    <property type="project" value="UniProtKB-KW"/>
</dbReference>
<organism evidence="4 5">
    <name type="scientific">Agrobacterium vitis</name>
    <name type="common">Rhizobium vitis</name>
    <dbReference type="NCBI Taxonomy" id="373"/>
    <lineage>
        <taxon>Bacteria</taxon>
        <taxon>Pseudomonadati</taxon>
        <taxon>Pseudomonadota</taxon>
        <taxon>Alphaproteobacteria</taxon>
        <taxon>Hyphomicrobiales</taxon>
        <taxon>Rhizobiaceae</taxon>
        <taxon>Rhizobium/Agrobacterium group</taxon>
        <taxon>Agrobacterium</taxon>
    </lineage>
</organism>
<dbReference type="Pfam" id="PF00535">
    <property type="entry name" value="Glycos_transf_2"/>
    <property type="match status" value="1"/>
</dbReference>
<comment type="caution">
    <text evidence="4">The sequence shown here is derived from an EMBL/GenBank/DDBJ whole genome shotgun (WGS) entry which is preliminary data.</text>
</comment>
<dbReference type="PANTHER" id="PTHR43685:SF3">
    <property type="entry name" value="SLR2126 PROTEIN"/>
    <property type="match status" value="1"/>
</dbReference>
<name>A0AAE5AWX8_AGRVI</name>